<evidence type="ECO:0000256" key="2">
    <source>
        <dbReference type="ARBA" id="ARBA00022475"/>
    </source>
</evidence>
<dbReference type="Proteomes" id="UP000625780">
    <property type="component" value="Unassembled WGS sequence"/>
</dbReference>
<protein>
    <recommendedName>
        <fullName evidence="9">Glycosyltransferase RgtA/B/C/D-like domain-containing protein</fullName>
    </recommendedName>
</protein>
<keyword evidence="2" id="KW-1003">Cell membrane</keyword>
<feature type="transmembrane region" description="Helical" evidence="8">
    <location>
        <begin position="72"/>
        <end position="90"/>
    </location>
</feature>
<feature type="transmembrane region" description="Helical" evidence="8">
    <location>
        <begin position="224"/>
        <end position="247"/>
    </location>
</feature>
<evidence type="ECO:0000313" key="11">
    <source>
        <dbReference type="Proteomes" id="UP000625780"/>
    </source>
</evidence>
<dbReference type="InterPro" id="IPR038731">
    <property type="entry name" value="RgtA/B/C-like"/>
</dbReference>
<keyword evidence="4" id="KW-0808">Transferase</keyword>
<accession>A0ABQ1R2D0</accession>
<keyword evidence="7 8" id="KW-0472">Membrane</keyword>
<dbReference type="RefSeq" id="WP_188370444.1">
    <property type="nucleotide sequence ID" value="NZ_BMFH01000001.1"/>
</dbReference>
<comment type="caution">
    <text evidence="10">The sequence shown here is derived from an EMBL/GenBank/DDBJ whole genome shotgun (WGS) entry which is preliminary data.</text>
</comment>
<feature type="domain" description="Glycosyltransferase RgtA/B/C/D-like" evidence="9">
    <location>
        <begin position="49"/>
        <end position="202"/>
    </location>
</feature>
<reference evidence="11" key="1">
    <citation type="journal article" date="2019" name="Int. J. Syst. Evol. Microbiol.">
        <title>The Global Catalogue of Microorganisms (GCM) 10K type strain sequencing project: providing services to taxonomists for standard genome sequencing and annotation.</title>
        <authorList>
            <consortium name="The Broad Institute Genomics Platform"/>
            <consortium name="The Broad Institute Genome Sequencing Center for Infectious Disease"/>
            <person name="Wu L."/>
            <person name="Ma J."/>
        </authorList>
    </citation>
    <scope>NUCLEOTIDE SEQUENCE [LARGE SCALE GENOMIC DNA]</scope>
    <source>
        <strain evidence="11">CGMCC 1.12606</strain>
    </source>
</reference>
<keyword evidence="11" id="KW-1185">Reference proteome</keyword>
<comment type="subcellular location">
    <subcellularLocation>
        <location evidence="1">Cell membrane</location>
        <topology evidence="1">Multi-pass membrane protein</topology>
    </subcellularLocation>
</comment>
<gene>
    <name evidence="10" type="ORF">GCM10011361_19060</name>
</gene>
<dbReference type="PANTHER" id="PTHR33908">
    <property type="entry name" value="MANNOSYLTRANSFERASE YKCB-RELATED"/>
    <property type="match status" value="1"/>
</dbReference>
<evidence type="ECO:0000256" key="1">
    <source>
        <dbReference type="ARBA" id="ARBA00004651"/>
    </source>
</evidence>
<feature type="transmembrane region" description="Helical" evidence="8">
    <location>
        <begin position="148"/>
        <end position="172"/>
    </location>
</feature>
<keyword evidence="5 8" id="KW-0812">Transmembrane</keyword>
<proteinExistence type="predicted"/>
<name>A0ABQ1R2D0_9FLAO</name>
<feature type="transmembrane region" description="Helical" evidence="8">
    <location>
        <begin position="184"/>
        <end position="204"/>
    </location>
</feature>
<dbReference type="EMBL" id="BMFH01000001">
    <property type="protein sequence ID" value="GGD52562.1"/>
    <property type="molecule type" value="Genomic_DNA"/>
</dbReference>
<evidence type="ECO:0000256" key="3">
    <source>
        <dbReference type="ARBA" id="ARBA00022676"/>
    </source>
</evidence>
<feature type="transmembrane region" description="Helical" evidence="8">
    <location>
        <begin position="259"/>
        <end position="278"/>
    </location>
</feature>
<dbReference type="Pfam" id="PF13231">
    <property type="entry name" value="PMT_2"/>
    <property type="match status" value="1"/>
</dbReference>
<evidence type="ECO:0000256" key="6">
    <source>
        <dbReference type="ARBA" id="ARBA00022989"/>
    </source>
</evidence>
<keyword evidence="3" id="KW-0328">Glycosyltransferase</keyword>
<sequence>MRNQFPKIFLYFLGFFLLLNLIQATATQLIFDEAYYWYYAKDLSWGYFDHPPMVAFLIALSKVFFEGELGVRLMSCILGIGTMTVIWLLIDTPKKKEYIPHFFVLLASMPLLHAYGFLTLPDTPLLFFTALFFLTYRNFLGAPGVGNALLLGLVMAALMYSKYHAFLVIFFVILSNPRLIRDRFAWLAVLVSLLAYSPHLWWLYDNRFVSVNYHLFERPNRPYEFFDFTLGYFLNLIAVFGLTFFWIYKAAFKTPAKDLLTRALLFVSFGILLFFFISSFQRRVQTQWIIVICIPMAVLAYRYMLEHEGVRKWIFRMGLVNIGILMFLRIGLVFEPLFPVVYETHGNRTWVQKITSQAGEIPVVFENSYRMAPMFEFYSGNPSFSLNNAWYRENQYSIDSSEARVRNRRVLYVSRYLPKGDISFTMPDSTLFYGIYIDPFRSYRKLRTEIVNIPKTTGGSRFSFELRNPYDFEVPLAELQFGLALLDGYKQIQKVIPVEVISEEHQTLIPPGESISMHALFPKEPLDNATFIKVVISENGLRWGLNGKRKELE</sequence>
<dbReference type="PANTHER" id="PTHR33908:SF11">
    <property type="entry name" value="MEMBRANE PROTEIN"/>
    <property type="match status" value="1"/>
</dbReference>
<evidence type="ECO:0000256" key="5">
    <source>
        <dbReference type="ARBA" id="ARBA00022692"/>
    </source>
</evidence>
<organism evidence="10 11">
    <name type="scientific">Muriicola marianensis</name>
    <dbReference type="NCBI Taxonomy" id="1324801"/>
    <lineage>
        <taxon>Bacteria</taxon>
        <taxon>Pseudomonadati</taxon>
        <taxon>Bacteroidota</taxon>
        <taxon>Flavobacteriia</taxon>
        <taxon>Flavobacteriales</taxon>
        <taxon>Flavobacteriaceae</taxon>
        <taxon>Muriicola</taxon>
    </lineage>
</organism>
<evidence type="ECO:0000313" key="10">
    <source>
        <dbReference type="EMBL" id="GGD52562.1"/>
    </source>
</evidence>
<evidence type="ECO:0000256" key="7">
    <source>
        <dbReference type="ARBA" id="ARBA00023136"/>
    </source>
</evidence>
<evidence type="ECO:0000256" key="4">
    <source>
        <dbReference type="ARBA" id="ARBA00022679"/>
    </source>
</evidence>
<keyword evidence="6 8" id="KW-1133">Transmembrane helix</keyword>
<evidence type="ECO:0000259" key="9">
    <source>
        <dbReference type="Pfam" id="PF13231"/>
    </source>
</evidence>
<dbReference type="InterPro" id="IPR050297">
    <property type="entry name" value="LipidA_mod_glycosyltrf_83"/>
</dbReference>
<feature type="transmembrane region" description="Helical" evidence="8">
    <location>
        <begin position="284"/>
        <end position="301"/>
    </location>
</feature>
<evidence type="ECO:0000256" key="8">
    <source>
        <dbReference type="SAM" id="Phobius"/>
    </source>
</evidence>
<feature type="transmembrane region" description="Helical" evidence="8">
    <location>
        <begin position="313"/>
        <end position="334"/>
    </location>
</feature>